<proteinExistence type="predicted"/>
<dbReference type="CDD" id="cd04301">
    <property type="entry name" value="NAT_SF"/>
    <property type="match status" value="1"/>
</dbReference>
<sequence length="173" mass="18932">MSEAAPAVTLRALRAEDWPDVAEMQAQPGFRWGTLRPPYESPDAIRKWLENRSPDDLYIVAEAGGRVVGLTDLVLGRGRRRHSGGIGMAVHDAWHGRGIGTALMAALVDAADNWLDIRRLELTVWADNAPALALYRKFGFVEEARLRAHGYRDGAYVDALAMARLRGLGGGEA</sequence>
<comment type="caution">
    <text evidence="4">The sequence shown here is derived from an EMBL/GenBank/DDBJ whole genome shotgun (WGS) entry which is preliminary data.</text>
</comment>
<dbReference type="InterPro" id="IPR016181">
    <property type="entry name" value="Acyl_CoA_acyltransferase"/>
</dbReference>
<dbReference type="InterPro" id="IPR000182">
    <property type="entry name" value="GNAT_dom"/>
</dbReference>
<accession>A0A211ZQE4</accession>
<evidence type="ECO:0000313" key="5">
    <source>
        <dbReference type="Proteomes" id="UP000196655"/>
    </source>
</evidence>
<reference evidence="5" key="1">
    <citation type="submission" date="2017-05" db="EMBL/GenBank/DDBJ databases">
        <authorList>
            <person name="Macchi M."/>
            <person name="Festa S."/>
            <person name="Coppotelli B.M."/>
            <person name="Morelli I.S."/>
        </authorList>
    </citation>
    <scope>NUCLEOTIDE SEQUENCE [LARGE SCALE GENOMIC DNA]</scope>
    <source>
        <strain evidence="5">I</strain>
    </source>
</reference>
<feature type="domain" description="N-acetyltransferase" evidence="3">
    <location>
        <begin position="8"/>
        <end position="163"/>
    </location>
</feature>
<dbReference type="Pfam" id="PF00583">
    <property type="entry name" value="Acetyltransf_1"/>
    <property type="match status" value="1"/>
</dbReference>
<dbReference type="EMBL" id="NHON01000012">
    <property type="protein sequence ID" value="OWJ67493.1"/>
    <property type="molecule type" value="Genomic_DNA"/>
</dbReference>
<dbReference type="PROSITE" id="PS51186">
    <property type="entry name" value="GNAT"/>
    <property type="match status" value="1"/>
</dbReference>
<evidence type="ECO:0000256" key="2">
    <source>
        <dbReference type="ARBA" id="ARBA00023315"/>
    </source>
</evidence>
<evidence type="ECO:0000259" key="3">
    <source>
        <dbReference type="PROSITE" id="PS51186"/>
    </source>
</evidence>
<organism evidence="4 5">
    <name type="scientific">Inquilinus limosus</name>
    <dbReference type="NCBI Taxonomy" id="171674"/>
    <lineage>
        <taxon>Bacteria</taxon>
        <taxon>Pseudomonadati</taxon>
        <taxon>Pseudomonadota</taxon>
        <taxon>Alphaproteobacteria</taxon>
        <taxon>Rhodospirillales</taxon>
        <taxon>Rhodospirillaceae</taxon>
        <taxon>Inquilinus</taxon>
    </lineage>
</organism>
<evidence type="ECO:0000313" key="4">
    <source>
        <dbReference type="EMBL" id="OWJ67493.1"/>
    </source>
</evidence>
<dbReference type="PANTHER" id="PTHR43877">
    <property type="entry name" value="AMINOALKYLPHOSPHONATE N-ACETYLTRANSFERASE-RELATED-RELATED"/>
    <property type="match status" value="1"/>
</dbReference>
<dbReference type="OrthoDB" id="9803907at2"/>
<keyword evidence="1" id="KW-0808">Transferase</keyword>
<protein>
    <recommendedName>
        <fullName evidence="3">N-acetyltransferase domain-containing protein</fullName>
    </recommendedName>
</protein>
<dbReference type="InterPro" id="IPR050832">
    <property type="entry name" value="Bact_Acetyltransf"/>
</dbReference>
<dbReference type="AlphaFoldDB" id="A0A211ZQE4"/>
<dbReference type="Proteomes" id="UP000196655">
    <property type="component" value="Unassembled WGS sequence"/>
</dbReference>
<keyword evidence="5" id="KW-1185">Reference proteome</keyword>
<dbReference type="Gene3D" id="3.40.630.30">
    <property type="match status" value="1"/>
</dbReference>
<dbReference type="GO" id="GO:0016747">
    <property type="term" value="F:acyltransferase activity, transferring groups other than amino-acyl groups"/>
    <property type="evidence" value="ECO:0007669"/>
    <property type="project" value="InterPro"/>
</dbReference>
<evidence type="ECO:0000256" key="1">
    <source>
        <dbReference type="ARBA" id="ARBA00022679"/>
    </source>
</evidence>
<keyword evidence="2" id="KW-0012">Acyltransferase</keyword>
<dbReference type="SUPFAM" id="SSF55729">
    <property type="entry name" value="Acyl-CoA N-acyltransferases (Nat)"/>
    <property type="match status" value="1"/>
</dbReference>
<gene>
    <name evidence="4" type="ORF">BWR60_08795</name>
</gene>
<name>A0A211ZQE4_9PROT</name>
<dbReference type="RefSeq" id="WP_088150634.1">
    <property type="nucleotide sequence ID" value="NZ_NHON01000012.1"/>
</dbReference>